<dbReference type="InterPro" id="IPR005486">
    <property type="entry name" value="Glucokinase_regulatory_CS"/>
</dbReference>
<dbReference type="NCBIfam" id="NF003915">
    <property type="entry name" value="PRK05441.1"/>
    <property type="match status" value="1"/>
</dbReference>
<accession>A0ABY3PN53</accession>
<dbReference type="EC" id="4.2.1.126" evidence="3"/>
<evidence type="ECO:0000256" key="1">
    <source>
        <dbReference type="ARBA" id="ARBA00023239"/>
    </source>
</evidence>
<gene>
    <name evidence="3 5" type="primary">murQ</name>
    <name evidence="5" type="ORF">ISF26_02160</name>
</gene>
<dbReference type="Gene3D" id="3.40.50.10490">
    <property type="entry name" value="Glucose-6-phosphate isomerase like protein, domain 1"/>
    <property type="match status" value="1"/>
</dbReference>
<dbReference type="RefSeq" id="WP_230842221.1">
    <property type="nucleotide sequence ID" value="NZ_CP063845.1"/>
</dbReference>
<feature type="active site" evidence="3">
    <location>
        <position position="119"/>
    </location>
</feature>
<keyword evidence="2 3" id="KW-0119">Carbohydrate metabolism</keyword>
<keyword evidence="6" id="KW-1185">Reference proteome</keyword>
<dbReference type="HAMAP" id="MF_00068">
    <property type="entry name" value="MurQ"/>
    <property type="match status" value="1"/>
</dbReference>
<reference evidence="5 6" key="1">
    <citation type="journal article" date="2021" name="Genome Biol. Evol.">
        <title>Complete Genome Sequencing of a Novel Gloeobacter Species from a Waterfall Cave in Mexico.</title>
        <authorList>
            <person name="Saw J.H."/>
            <person name="Cardona T."/>
            <person name="Montejano G."/>
        </authorList>
    </citation>
    <scope>NUCLEOTIDE SEQUENCE [LARGE SCALE GENOMIC DNA]</scope>
    <source>
        <strain evidence="5">MG652769</strain>
    </source>
</reference>
<dbReference type="NCBIfam" id="NF009222">
    <property type="entry name" value="PRK12570.1"/>
    <property type="match status" value="1"/>
</dbReference>
<dbReference type="Proteomes" id="UP001054846">
    <property type="component" value="Chromosome"/>
</dbReference>
<feature type="active site" description="Proton donor" evidence="3">
    <location>
        <position position="88"/>
    </location>
</feature>
<dbReference type="EMBL" id="CP063845">
    <property type="protein sequence ID" value="UFP95076.1"/>
    <property type="molecule type" value="Genomic_DNA"/>
</dbReference>
<sequence length="306" mass="31813">MAEWLPERAHLVTEQVNRDSARLDQLDSLSLVELFCREDERVVPAVRAAAPAIARAIDVVAAALRGGGRLFYIGAGTSGRLGVLDASECPPTFCTDPDRVQGIIAGGMAALTRSIEGAEDDPEAGAAELAARALSAADVVVGISAGGTAPYVTGALAYARSLGAGTVFVACVPTSQIPERWDIEIRVPVGPEVLAGSTRLKAGTATKLVLNILSTGAMVRLGKTYGNLMVDVAVTNQKLRDRAVRILTTLTELERTAALALLEASGLRVKVALLMHWSGRDAATCAEALGATGGLLPAAHEKLQGR</sequence>
<comment type="pathway">
    <text evidence="3">Amino-sugar metabolism; N-acetylmuramate degradation.</text>
</comment>
<proteinExistence type="inferred from homology"/>
<dbReference type="Pfam" id="PF22645">
    <property type="entry name" value="GKRP_SIS_N"/>
    <property type="match status" value="1"/>
</dbReference>
<comment type="miscellaneous">
    <text evidence="3">A lyase-type mechanism (elimination/hydration) is suggested for the cleavage of the lactyl ether bond of MurNAc 6-phosphate, with the formation of an alpha,beta-unsaturated aldehyde intermediate with (E)-stereochemistry, followed by the syn addition of water to give product.</text>
</comment>
<dbReference type="PROSITE" id="PS01272">
    <property type="entry name" value="GCKR"/>
    <property type="match status" value="1"/>
</dbReference>
<evidence type="ECO:0000313" key="6">
    <source>
        <dbReference type="Proteomes" id="UP001054846"/>
    </source>
</evidence>
<dbReference type="PANTHER" id="PTHR10088">
    <property type="entry name" value="GLUCOKINASE REGULATORY PROTEIN"/>
    <property type="match status" value="1"/>
</dbReference>
<name>A0ABY3PN53_9CYAN</name>
<dbReference type="Gene3D" id="1.10.8.1080">
    <property type="match status" value="1"/>
</dbReference>
<evidence type="ECO:0000259" key="4">
    <source>
        <dbReference type="PROSITE" id="PS51464"/>
    </source>
</evidence>
<evidence type="ECO:0000256" key="3">
    <source>
        <dbReference type="HAMAP-Rule" id="MF_00068"/>
    </source>
</evidence>
<comment type="catalytic activity">
    <reaction evidence="3">
        <text>N-acetyl-D-muramate 6-phosphate + H2O = N-acetyl-D-glucosamine 6-phosphate + (R)-lactate</text>
        <dbReference type="Rhea" id="RHEA:26410"/>
        <dbReference type="ChEBI" id="CHEBI:15377"/>
        <dbReference type="ChEBI" id="CHEBI:16004"/>
        <dbReference type="ChEBI" id="CHEBI:57513"/>
        <dbReference type="ChEBI" id="CHEBI:58722"/>
        <dbReference type="EC" id="4.2.1.126"/>
    </reaction>
</comment>
<comment type="similarity">
    <text evidence="3">Belongs to the GCKR-like family. MurNAc-6-P etherase subfamily.</text>
</comment>
<dbReference type="InterPro" id="IPR001347">
    <property type="entry name" value="SIS_dom"/>
</dbReference>
<dbReference type="CDD" id="cd05007">
    <property type="entry name" value="SIS_Etherase"/>
    <property type="match status" value="1"/>
</dbReference>
<organism evidence="5 6">
    <name type="scientific">Gloeobacter morelensis MG652769</name>
    <dbReference type="NCBI Taxonomy" id="2781736"/>
    <lineage>
        <taxon>Bacteria</taxon>
        <taxon>Bacillati</taxon>
        <taxon>Cyanobacteriota</taxon>
        <taxon>Cyanophyceae</taxon>
        <taxon>Gloeobacterales</taxon>
        <taxon>Gloeobacteraceae</taxon>
        <taxon>Gloeobacter</taxon>
        <taxon>Gloeobacter morelensis</taxon>
    </lineage>
</organism>
<comment type="subunit">
    <text evidence="3">Homodimer.</text>
</comment>
<dbReference type="InterPro" id="IPR005488">
    <property type="entry name" value="Etherase_MurQ"/>
</dbReference>
<dbReference type="InterPro" id="IPR040190">
    <property type="entry name" value="MURQ/GCKR"/>
</dbReference>
<evidence type="ECO:0000256" key="2">
    <source>
        <dbReference type="ARBA" id="ARBA00023277"/>
    </source>
</evidence>
<dbReference type="PROSITE" id="PS51464">
    <property type="entry name" value="SIS"/>
    <property type="match status" value="1"/>
</dbReference>
<feature type="domain" description="SIS" evidence="4">
    <location>
        <begin position="60"/>
        <end position="223"/>
    </location>
</feature>
<evidence type="ECO:0000313" key="5">
    <source>
        <dbReference type="EMBL" id="UFP95076.1"/>
    </source>
</evidence>
<dbReference type="GO" id="GO:0016829">
    <property type="term" value="F:lyase activity"/>
    <property type="evidence" value="ECO:0007669"/>
    <property type="project" value="UniProtKB-KW"/>
</dbReference>
<dbReference type="PANTHER" id="PTHR10088:SF4">
    <property type="entry name" value="GLUCOKINASE REGULATORY PROTEIN"/>
    <property type="match status" value="1"/>
</dbReference>
<dbReference type="NCBIfam" id="TIGR00274">
    <property type="entry name" value="N-acetylmuramic acid 6-phosphate etherase"/>
    <property type="match status" value="1"/>
</dbReference>
<dbReference type="InterPro" id="IPR046348">
    <property type="entry name" value="SIS_dom_sf"/>
</dbReference>
<keyword evidence="1 3" id="KW-0456">Lyase</keyword>
<comment type="function">
    <text evidence="3">Specifically catalyzes the cleavage of the D-lactyl ether substituent of MurNAc 6-phosphate, producing GlcNAc 6-phosphate and D-lactate.</text>
</comment>
<dbReference type="SUPFAM" id="SSF53697">
    <property type="entry name" value="SIS domain"/>
    <property type="match status" value="1"/>
</dbReference>
<protein>
    <recommendedName>
        <fullName evidence="3">N-acetylmuramic acid 6-phosphate etherase</fullName>
        <shortName evidence="3">MurNAc-6-P etherase</shortName>
        <ecNumber evidence="3">4.2.1.126</ecNumber>
    </recommendedName>
    <alternativeName>
        <fullName evidence="3">N-acetylmuramic acid 6-phosphate hydrolase</fullName>
    </alternativeName>
    <alternativeName>
        <fullName evidence="3">N-acetylmuramic acid 6-phosphate lyase</fullName>
    </alternativeName>
</protein>